<dbReference type="InterPro" id="IPR051259">
    <property type="entry name" value="rRNA_Methyltransferase"/>
</dbReference>
<dbReference type="InterPro" id="IPR001537">
    <property type="entry name" value="SpoU_MeTrfase"/>
</dbReference>
<evidence type="ECO:0000256" key="1">
    <source>
        <dbReference type="ARBA" id="ARBA00007228"/>
    </source>
</evidence>
<keyword evidence="3 5" id="KW-0808">Transferase</keyword>
<gene>
    <name evidence="5" type="ORF">BWQ96_02248</name>
</gene>
<dbReference type="InterPro" id="IPR029026">
    <property type="entry name" value="tRNA_m1G_MTases_N"/>
</dbReference>
<evidence type="ECO:0000256" key="2">
    <source>
        <dbReference type="ARBA" id="ARBA00022603"/>
    </source>
</evidence>
<dbReference type="InterPro" id="IPR029028">
    <property type="entry name" value="Alpha/beta_knot_MTases"/>
</dbReference>
<dbReference type="GO" id="GO:0006396">
    <property type="term" value="P:RNA processing"/>
    <property type="evidence" value="ECO:0007669"/>
    <property type="project" value="InterPro"/>
</dbReference>
<dbReference type="EMBL" id="NBIV01000018">
    <property type="protein sequence ID" value="PXF47862.1"/>
    <property type="molecule type" value="Genomic_DNA"/>
</dbReference>
<keyword evidence="2 5" id="KW-0489">Methyltransferase</keyword>
<dbReference type="CDD" id="cd18095">
    <property type="entry name" value="SpoU-like_rRNA-MTase"/>
    <property type="match status" value="1"/>
</dbReference>
<dbReference type="Pfam" id="PF22435">
    <property type="entry name" value="MRM3-like_sub_bind"/>
    <property type="match status" value="1"/>
</dbReference>
<reference evidence="5 6" key="1">
    <citation type="journal article" date="2018" name="Mol. Biol. Evol.">
        <title>Analysis of the draft genome of the red seaweed Gracilariopsis chorda provides insights into genome size evolution in Rhodophyta.</title>
        <authorList>
            <person name="Lee J."/>
            <person name="Yang E.C."/>
            <person name="Graf L."/>
            <person name="Yang J.H."/>
            <person name="Qiu H."/>
            <person name="Zel Zion U."/>
            <person name="Chan C.X."/>
            <person name="Stephens T.G."/>
            <person name="Weber A.P.M."/>
            <person name="Boo G.H."/>
            <person name="Boo S.M."/>
            <person name="Kim K.M."/>
            <person name="Shin Y."/>
            <person name="Jung M."/>
            <person name="Lee S.J."/>
            <person name="Yim H.S."/>
            <person name="Lee J.H."/>
            <person name="Bhattacharya D."/>
            <person name="Yoon H.S."/>
        </authorList>
    </citation>
    <scope>NUCLEOTIDE SEQUENCE [LARGE SCALE GENOMIC DNA]</scope>
    <source>
        <strain evidence="5 6">SKKU-2015</strain>
        <tissue evidence="5">Whole body</tissue>
    </source>
</reference>
<dbReference type="InterPro" id="IPR053888">
    <property type="entry name" value="MRM3-like_sub_bind"/>
</dbReference>
<dbReference type="SUPFAM" id="SSF75217">
    <property type="entry name" value="alpha/beta knot"/>
    <property type="match status" value="1"/>
</dbReference>
<dbReference type="SMART" id="SM00967">
    <property type="entry name" value="SpoU_sub_bind"/>
    <property type="match status" value="1"/>
</dbReference>
<keyword evidence="6" id="KW-1185">Reference proteome</keyword>
<evidence type="ECO:0000313" key="5">
    <source>
        <dbReference type="EMBL" id="PXF47862.1"/>
    </source>
</evidence>
<evidence type="ECO:0000313" key="6">
    <source>
        <dbReference type="Proteomes" id="UP000247409"/>
    </source>
</evidence>
<feature type="domain" description="RNA 2-O ribose methyltransferase substrate binding" evidence="4">
    <location>
        <begin position="34"/>
        <end position="111"/>
    </location>
</feature>
<dbReference type="Gene3D" id="3.30.1330.30">
    <property type="match status" value="1"/>
</dbReference>
<dbReference type="PANTHER" id="PTHR43191">
    <property type="entry name" value="RRNA METHYLTRANSFERASE 3"/>
    <property type="match status" value="1"/>
</dbReference>
<name>A0A2V3J0C1_9FLOR</name>
<dbReference type="PANTHER" id="PTHR43191:SF2">
    <property type="entry name" value="RRNA METHYLTRANSFERASE 3, MITOCHONDRIAL"/>
    <property type="match status" value="1"/>
</dbReference>
<dbReference type="AlphaFoldDB" id="A0A2V3J0C1"/>
<organism evidence="5 6">
    <name type="scientific">Gracilariopsis chorda</name>
    <dbReference type="NCBI Taxonomy" id="448386"/>
    <lineage>
        <taxon>Eukaryota</taxon>
        <taxon>Rhodophyta</taxon>
        <taxon>Florideophyceae</taxon>
        <taxon>Rhodymeniophycidae</taxon>
        <taxon>Gracilariales</taxon>
        <taxon>Gracilariaceae</taxon>
        <taxon>Gracilariopsis</taxon>
    </lineage>
</organism>
<dbReference type="Gene3D" id="3.40.1280.10">
    <property type="match status" value="1"/>
</dbReference>
<dbReference type="SUPFAM" id="SSF55315">
    <property type="entry name" value="L30e-like"/>
    <property type="match status" value="1"/>
</dbReference>
<dbReference type="STRING" id="448386.A0A2V3J0C1"/>
<dbReference type="Pfam" id="PF00588">
    <property type="entry name" value="SpoU_methylase"/>
    <property type="match status" value="1"/>
</dbReference>
<comment type="similarity">
    <text evidence="1">Belongs to the class IV-like SAM-binding methyltransferase superfamily. RNA methyltransferase TrmH family.</text>
</comment>
<sequence length="277" mass="30135">MATGDEISSLKNPRVKEARALLNRRHREKTGKILLEGRRLIQDALQQDLQPLEFFYTKHALERSHENLSLQSIMRTRGAKDYLVPDAVIRSFSATVNPQGLVGIFEKPSPDLPNIPTFSLICDEVHDPGNLGSLLRCAAAAGVHFVALTPGCADAWGLKALRAGMGAQFRVSLCQGMSWPSIVECMKRSNTTIRIAEGCAEKDYALVDWSVPSALVVGSESIGPSKAALSAGHERIAIPMSDDVESLNVAMAGAIILFEAKRQRNHVAQTNGFVQHP</sequence>
<proteinExistence type="inferred from homology"/>
<evidence type="ECO:0000256" key="3">
    <source>
        <dbReference type="ARBA" id="ARBA00022679"/>
    </source>
</evidence>
<dbReference type="GO" id="GO:0005737">
    <property type="term" value="C:cytoplasm"/>
    <property type="evidence" value="ECO:0007669"/>
    <property type="project" value="UniProtKB-ARBA"/>
</dbReference>
<evidence type="ECO:0000259" key="4">
    <source>
        <dbReference type="SMART" id="SM00967"/>
    </source>
</evidence>
<dbReference type="InterPro" id="IPR013123">
    <property type="entry name" value="SpoU_subst-bd"/>
</dbReference>
<dbReference type="GO" id="GO:0032259">
    <property type="term" value="P:methylation"/>
    <property type="evidence" value="ECO:0007669"/>
    <property type="project" value="UniProtKB-KW"/>
</dbReference>
<protein>
    <submittedName>
        <fullName evidence="5">rRNA methyltransferase 3, mitochondrial</fullName>
    </submittedName>
</protein>
<dbReference type="OrthoDB" id="270651at2759"/>
<dbReference type="GO" id="GO:0008173">
    <property type="term" value="F:RNA methyltransferase activity"/>
    <property type="evidence" value="ECO:0007669"/>
    <property type="project" value="InterPro"/>
</dbReference>
<dbReference type="InterPro" id="IPR029064">
    <property type="entry name" value="Ribosomal_eL30-like_sf"/>
</dbReference>
<dbReference type="GO" id="GO:0003723">
    <property type="term" value="F:RNA binding"/>
    <property type="evidence" value="ECO:0007669"/>
    <property type="project" value="InterPro"/>
</dbReference>
<comment type="caution">
    <text evidence="5">The sequence shown here is derived from an EMBL/GenBank/DDBJ whole genome shotgun (WGS) entry which is preliminary data.</text>
</comment>
<dbReference type="Proteomes" id="UP000247409">
    <property type="component" value="Unassembled WGS sequence"/>
</dbReference>
<accession>A0A2V3J0C1</accession>